<evidence type="ECO:0000313" key="4">
    <source>
        <dbReference type="Proteomes" id="UP000434925"/>
    </source>
</evidence>
<dbReference type="Proteomes" id="UP000182814">
    <property type="component" value="Chromosome I"/>
</dbReference>
<protein>
    <submittedName>
        <fullName evidence="2">Uncharacterized protein</fullName>
    </submittedName>
</protein>
<organism evidence="2 3">
    <name type="scientific">Pseudomonas lini</name>
    <dbReference type="NCBI Taxonomy" id="163011"/>
    <lineage>
        <taxon>Bacteria</taxon>
        <taxon>Pseudomonadati</taxon>
        <taxon>Pseudomonadota</taxon>
        <taxon>Gammaproteobacteria</taxon>
        <taxon>Pseudomonadales</taxon>
        <taxon>Pseudomonadaceae</taxon>
        <taxon>Pseudomonas</taxon>
    </lineage>
</organism>
<reference evidence="3" key="2">
    <citation type="submission" date="2016-10" db="EMBL/GenBank/DDBJ databases">
        <authorList>
            <person name="Varghese N."/>
            <person name="Submissions S."/>
        </authorList>
    </citation>
    <scope>NUCLEOTIDE SEQUENCE [LARGE SCALE GENOMIC DNA]</scope>
    <source>
        <strain evidence="3">BS3782</strain>
    </source>
</reference>
<sequence length="722" mass="80085">MSLLEAVEGVCARLATDEGWHALLLRHALDIKARPLEAELKRTLTVDRTAKGFEDFSLSGQRGIEARNPSRSLLFHALASPNVITDPNGKALELYPTAAEIETVLDYVYGVEPPSLTGLQQQAGEGTALAIVVFAAEYRTKPDTVHRKHADLCFSRTGIARTGTAPAVYDPMRRGFLPWMKNDPQAICVTPARYYPYIAMQKKGDEHSFGPQSFQTNDDTQDFWVPLHKLFDGPECIAGLELAVDMAFYQINEKLRRFHLRFPDSGWQEPDISKPPFVITDDLVEWANEQAYGKGLLTPVPKTRLVEKATYEGKDVFFSIPQNPNFRGYIINRRYKRRDDGSIHDLNSEPDVVQIVKDGGYQALHFIDFTAEGWVRAACPQLETAGISNAVAYSLVAAPDFYPEYTQRQLLEWSNLQEFPQPFFGQSLRVLSNTRAAGNPDLRGGHFQLEDKGITAIISHPLNEAESASADAAPAQRQTWLADAAAGSLSPGWEISGPGGGGPRPQSLCAYELGSPFTEDVRICASIGGYWPSVSPDNSRAFEPTASWVPIIPLTDEESGSWDGVNGPQLIEAGDGKRVVEYTNYAFTDYTKNALAGLLSVHRPAQTTAEDYQARILSMHNAFKSLGAVTRAEKAQWSVLSFMKITRPNVELEQAESETGTCLQASVHFYRIYKNDRATTTTPADDFTKRHAEILEMVDLFVSPTLLLIKREQGSWQATELE</sequence>
<dbReference type="EMBL" id="VZPO01000002">
    <property type="protein sequence ID" value="KAB0507336.1"/>
    <property type="molecule type" value="Genomic_DNA"/>
</dbReference>
<evidence type="ECO:0000313" key="1">
    <source>
        <dbReference type="EMBL" id="KAB0507336.1"/>
    </source>
</evidence>
<keyword evidence="3" id="KW-1185">Reference proteome</keyword>
<reference evidence="1 4" key="3">
    <citation type="submission" date="2019-09" db="EMBL/GenBank/DDBJ databases">
        <title>Draft genome sequences of 48 bacterial type strains from the CCUG.</title>
        <authorList>
            <person name="Tunovic T."/>
            <person name="Pineiro-Iglesias B."/>
            <person name="Unosson C."/>
            <person name="Inganas E."/>
            <person name="Ohlen M."/>
            <person name="Cardew S."/>
            <person name="Jensie-Markopoulos S."/>
            <person name="Salva-Serra F."/>
            <person name="Jaen-Luchoro D."/>
            <person name="Karlsson R."/>
            <person name="Svensson-Stadler L."/>
            <person name="Chun J."/>
            <person name="Moore E."/>
        </authorList>
    </citation>
    <scope>NUCLEOTIDE SEQUENCE [LARGE SCALE GENOMIC DNA]</scope>
    <source>
        <strain evidence="1 4">CCUG 51522</strain>
    </source>
</reference>
<dbReference type="Proteomes" id="UP000434925">
    <property type="component" value="Unassembled WGS sequence"/>
</dbReference>
<evidence type="ECO:0000313" key="3">
    <source>
        <dbReference type="Proteomes" id="UP000182814"/>
    </source>
</evidence>
<name>A0A0J6HLM1_9PSED</name>
<dbReference type="RefSeq" id="WP_048393288.1">
    <property type="nucleotide sequence ID" value="NZ_JYLB01000001.1"/>
</dbReference>
<gene>
    <name evidence="1" type="ORF">F7R14_05660</name>
    <name evidence="2" type="ORF">SAMN04490191_4071</name>
</gene>
<accession>A0A0J6HLM1</accession>
<proteinExistence type="predicted"/>
<evidence type="ECO:0000313" key="2">
    <source>
        <dbReference type="EMBL" id="SDT35389.1"/>
    </source>
</evidence>
<dbReference type="PATRIC" id="fig|163011.3.peg.1556"/>
<dbReference type="EMBL" id="LT629746">
    <property type="protein sequence ID" value="SDT35389.1"/>
    <property type="molecule type" value="Genomic_DNA"/>
</dbReference>
<dbReference type="AlphaFoldDB" id="A0A0J6HLM1"/>
<reference evidence="2" key="1">
    <citation type="submission" date="2016-10" db="EMBL/GenBank/DDBJ databases">
        <authorList>
            <person name="de Groot N.N."/>
        </authorList>
    </citation>
    <scope>NUCLEOTIDE SEQUENCE [LARGE SCALE GENOMIC DNA]</scope>
    <source>
        <strain evidence="2">BS3782</strain>
    </source>
</reference>